<evidence type="ECO:0000313" key="2">
    <source>
        <dbReference type="Proteomes" id="UP001309876"/>
    </source>
</evidence>
<sequence>YNYAWAEIKRKLTTWLCANHAPGSDPAEHVKSLQIHRAYKAARESGRTIIMARSGEIEEFKEVVEKAPMGYATVGTRRVGELEMRKDDEGWAKRQIIRNKMLKTWFNEQVEWVRNPAEVLFKLEKWTGGIADYDNASNWWGRERKAFEMIYGQVYG</sequence>
<dbReference type="EMBL" id="JAVRRJ010000010">
    <property type="protein sequence ID" value="KAK5081157.1"/>
    <property type="molecule type" value="Genomic_DNA"/>
</dbReference>
<name>A0AAN7STP9_9EURO</name>
<evidence type="ECO:0000313" key="1">
    <source>
        <dbReference type="EMBL" id="KAK5081157.1"/>
    </source>
</evidence>
<organism evidence="1 2">
    <name type="scientific">Lithohypha guttulata</name>
    <dbReference type="NCBI Taxonomy" id="1690604"/>
    <lineage>
        <taxon>Eukaryota</taxon>
        <taxon>Fungi</taxon>
        <taxon>Dikarya</taxon>
        <taxon>Ascomycota</taxon>
        <taxon>Pezizomycotina</taxon>
        <taxon>Eurotiomycetes</taxon>
        <taxon>Chaetothyriomycetidae</taxon>
        <taxon>Chaetothyriales</taxon>
        <taxon>Trichomeriaceae</taxon>
        <taxon>Lithohypha</taxon>
    </lineage>
</organism>
<dbReference type="AlphaFoldDB" id="A0AAN7STP9"/>
<proteinExistence type="predicted"/>
<dbReference type="Proteomes" id="UP001309876">
    <property type="component" value="Unassembled WGS sequence"/>
</dbReference>
<protein>
    <submittedName>
        <fullName evidence="1">Uncharacterized protein</fullName>
    </submittedName>
</protein>
<accession>A0AAN7STP9</accession>
<reference evidence="1 2" key="1">
    <citation type="submission" date="2023-08" db="EMBL/GenBank/DDBJ databases">
        <title>Black Yeasts Isolated from many extreme environments.</title>
        <authorList>
            <person name="Coleine C."/>
            <person name="Stajich J.E."/>
            <person name="Selbmann L."/>
        </authorList>
    </citation>
    <scope>NUCLEOTIDE SEQUENCE [LARGE SCALE GENOMIC DNA]</scope>
    <source>
        <strain evidence="1 2">CCFEE 5910</strain>
    </source>
</reference>
<keyword evidence="2" id="KW-1185">Reference proteome</keyword>
<feature type="non-terminal residue" evidence="1">
    <location>
        <position position="1"/>
    </location>
</feature>
<comment type="caution">
    <text evidence="1">The sequence shown here is derived from an EMBL/GenBank/DDBJ whole genome shotgun (WGS) entry which is preliminary data.</text>
</comment>
<gene>
    <name evidence="1" type="ORF">LTR05_007951</name>
</gene>